<dbReference type="Proteomes" id="UP001302429">
    <property type="component" value="Chromosome"/>
</dbReference>
<gene>
    <name evidence="2" type="ORF">RB602_06270</name>
</gene>
<feature type="compositionally biased region" description="Basic and acidic residues" evidence="1">
    <location>
        <begin position="557"/>
        <end position="566"/>
    </location>
</feature>
<accession>A0AA97FAR1</accession>
<dbReference type="NCBIfam" id="TIGR01539">
    <property type="entry name" value="portal_lambda"/>
    <property type="match status" value="1"/>
</dbReference>
<dbReference type="Pfam" id="PF05136">
    <property type="entry name" value="Phage_portal_2"/>
    <property type="match status" value="1"/>
</dbReference>
<sequence>MGAPVQIDDLLGLAGGVGSDPAIVPAEGVGSVKSVAGGAYDGANRFDRELALWAPPITSADNEILPAKAMADARTRDTMRNDAYISNIGSIHQNYIVGSVFLLNAKPSTRVLWGQADDVWEEEFQEEVEEKFTLWAESSECWVDATRRNTFSEMVRLVTGINFMGGESFSAVEWLREESDRPFNTAILLLDNERITTPPTAQFDVRVRGGVRRNKRGRPLGYYVRQAHPSDFRDPDVHDFKYVRANRPWGRKQIIHIFEQVRPDQTRGISELTAMLRETYQARKIRDVALQNMIVNSSYAAAIESDLPTDVIFNLIGGGNVTNDGRVEEAISTYMDSYLSTVAQYVGKSKYAQLDGVKIPHLPPGSKLNLMPVGKGGLLGTEFEQSLLRYLAAGSGVSGEQVSRDYSRTNYSSIKAALADTQLYMASKKKIIADRWATAVFKLWFEEAYNRGAIETLNRPNAPNYYDPLMAEAYTACDWIGASRGQIEELKETQAAIARLNAGISTREIEIARFGRDYRKVFRQIAREQRMADELGLDFSGNEAMMGAVSDASSDDQEAREPRDDQ</sequence>
<evidence type="ECO:0000313" key="2">
    <source>
        <dbReference type="EMBL" id="WOE76313.1"/>
    </source>
</evidence>
<dbReference type="KEGG" id="acoa:RB602_06270"/>
<dbReference type="GO" id="GO:0005198">
    <property type="term" value="F:structural molecule activity"/>
    <property type="evidence" value="ECO:0007669"/>
    <property type="project" value="InterPro"/>
</dbReference>
<reference evidence="2 3" key="1">
    <citation type="submission" date="2023-10" db="EMBL/GenBank/DDBJ databases">
        <title>Complete genome sequence of a Sphingomonadaceae bacterium.</title>
        <authorList>
            <person name="Yan C."/>
        </authorList>
    </citation>
    <scope>NUCLEOTIDE SEQUENCE [LARGE SCALE GENOMIC DNA]</scope>
    <source>
        <strain evidence="2 3">SCSIO 66989</strain>
    </source>
</reference>
<organism evidence="2 3">
    <name type="scientific">Alterisphingorhabdus coralli</name>
    <dbReference type="NCBI Taxonomy" id="3071408"/>
    <lineage>
        <taxon>Bacteria</taxon>
        <taxon>Pseudomonadati</taxon>
        <taxon>Pseudomonadota</taxon>
        <taxon>Alphaproteobacteria</taxon>
        <taxon>Sphingomonadales</taxon>
        <taxon>Sphingomonadaceae</taxon>
        <taxon>Alterisphingorhabdus (ex Yan et al. 2024)</taxon>
    </lineage>
</organism>
<evidence type="ECO:0000256" key="1">
    <source>
        <dbReference type="SAM" id="MobiDB-lite"/>
    </source>
</evidence>
<dbReference type="InterPro" id="IPR006429">
    <property type="entry name" value="Phage_lambda_portal"/>
</dbReference>
<dbReference type="GO" id="GO:0019068">
    <property type="term" value="P:virion assembly"/>
    <property type="evidence" value="ECO:0007669"/>
    <property type="project" value="InterPro"/>
</dbReference>
<protein>
    <submittedName>
        <fullName evidence="2">Phage portal protein</fullName>
    </submittedName>
</protein>
<feature type="region of interest" description="Disordered" evidence="1">
    <location>
        <begin position="546"/>
        <end position="566"/>
    </location>
</feature>
<dbReference type="EMBL" id="CP136594">
    <property type="protein sequence ID" value="WOE76313.1"/>
    <property type="molecule type" value="Genomic_DNA"/>
</dbReference>
<keyword evidence="3" id="KW-1185">Reference proteome</keyword>
<dbReference type="RefSeq" id="WP_317083937.1">
    <property type="nucleotide sequence ID" value="NZ_CP136594.1"/>
</dbReference>
<name>A0AA97FAR1_9SPHN</name>
<dbReference type="AlphaFoldDB" id="A0AA97FAR1"/>
<evidence type="ECO:0000313" key="3">
    <source>
        <dbReference type="Proteomes" id="UP001302429"/>
    </source>
</evidence>
<proteinExistence type="predicted"/>